<dbReference type="GO" id="GO:0031177">
    <property type="term" value="F:phosphopantetheine binding"/>
    <property type="evidence" value="ECO:0007669"/>
    <property type="project" value="TreeGrafter"/>
</dbReference>
<sequence length="120" mass="12930">FNLYAGLIPEALAGLRMIMCGGERADPASFRRVREHSAQVRLFNGYGPTEGTTCATSYEIFDVLPDTLSLPIGKPNANVRVYVLDAGREPVPMGVVGEIYIGGTGVALGYLNRPELTAER</sequence>
<dbReference type="Gene3D" id="2.30.38.10">
    <property type="entry name" value="Luciferase, Domain 3"/>
    <property type="match status" value="1"/>
</dbReference>
<name>F3FVP8_PSESX</name>
<dbReference type="Pfam" id="PF00501">
    <property type="entry name" value="AMP-binding"/>
    <property type="match status" value="1"/>
</dbReference>
<proteinExistence type="predicted"/>
<dbReference type="Gene3D" id="3.40.50.980">
    <property type="match status" value="1"/>
</dbReference>
<reference evidence="2 3" key="1">
    <citation type="journal article" date="2011" name="PLoS Pathog.">
        <title>Dynamic evolution of pathogenicity revealed by sequencing and comparative genomics of 19 Pseudomonas syringae isolates.</title>
        <authorList>
            <person name="Baltrus D.A."/>
            <person name="Nishimura M.T."/>
            <person name="Romanchuk A."/>
            <person name="Chang J.H."/>
            <person name="Mukhtar M.S."/>
            <person name="Cherkis K."/>
            <person name="Roach J."/>
            <person name="Grant S.R."/>
            <person name="Jones C.D."/>
            <person name="Dangl J.L."/>
        </authorList>
    </citation>
    <scope>NUCLEOTIDE SEQUENCE [LARGE SCALE GENOMIC DNA]</scope>
    <source>
        <strain evidence="3">M301072PT</strain>
    </source>
</reference>
<dbReference type="PANTHER" id="PTHR45527:SF1">
    <property type="entry name" value="FATTY ACID SYNTHASE"/>
    <property type="match status" value="1"/>
</dbReference>
<gene>
    <name evidence="2" type="ORF">PSYJA_37294</name>
</gene>
<dbReference type="GO" id="GO:0043041">
    <property type="term" value="P:amino acid activation for nonribosomal peptide biosynthetic process"/>
    <property type="evidence" value="ECO:0007669"/>
    <property type="project" value="TreeGrafter"/>
</dbReference>
<dbReference type="AlphaFoldDB" id="F3FVP8"/>
<dbReference type="InterPro" id="IPR000873">
    <property type="entry name" value="AMP-dep_synth/lig_dom"/>
</dbReference>
<dbReference type="GO" id="GO:0005737">
    <property type="term" value="C:cytoplasm"/>
    <property type="evidence" value="ECO:0007669"/>
    <property type="project" value="TreeGrafter"/>
</dbReference>
<dbReference type="Proteomes" id="UP000004471">
    <property type="component" value="Unassembled WGS sequence"/>
</dbReference>
<accession>F3FVP8</accession>
<evidence type="ECO:0000259" key="1">
    <source>
        <dbReference type="Pfam" id="PF00501"/>
    </source>
</evidence>
<feature type="domain" description="AMP-dependent synthetase/ligase" evidence="1">
    <location>
        <begin position="11"/>
        <end position="111"/>
    </location>
</feature>
<dbReference type="EMBL" id="AEAH01002389">
    <property type="protein sequence ID" value="EGH34290.1"/>
    <property type="molecule type" value="Genomic_DNA"/>
</dbReference>
<dbReference type="PANTHER" id="PTHR45527">
    <property type="entry name" value="NONRIBOSOMAL PEPTIDE SYNTHETASE"/>
    <property type="match status" value="1"/>
</dbReference>
<evidence type="ECO:0000313" key="3">
    <source>
        <dbReference type="Proteomes" id="UP000004471"/>
    </source>
</evidence>
<protein>
    <submittedName>
        <fullName evidence="2">Amino acid adenylation</fullName>
    </submittedName>
</protein>
<dbReference type="GO" id="GO:0044550">
    <property type="term" value="P:secondary metabolite biosynthetic process"/>
    <property type="evidence" value="ECO:0007669"/>
    <property type="project" value="TreeGrafter"/>
</dbReference>
<organism evidence="2 3">
    <name type="scientific">Pseudomonas syringae pv. japonica str. M301072</name>
    <dbReference type="NCBI Taxonomy" id="629262"/>
    <lineage>
        <taxon>Bacteria</taxon>
        <taxon>Pseudomonadati</taxon>
        <taxon>Pseudomonadota</taxon>
        <taxon>Gammaproteobacteria</taxon>
        <taxon>Pseudomonadales</taxon>
        <taxon>Pseudomonadaceae</taxon>
        <taxon>Pseudomonas</taxon>
        <taxon>Pseudomonas syringae</taxon>
    </lineage>
</organism>
<feature type="non-terminal residue" evidence="2">
    <location>
        <position position="1"/>
    </location>
</feature>
<dbReference type="SUPFAM" id="SSF56801">
    <property type="entry name" value="Acetyl-CoA synthetase-like"/>
    <property type="match status" value="1"/>
</dbReference>
<comment type="caution">
    <text evidence="2">The sequence shown here is derived from an EMBL/GenBank/DDBJ whole genome shotgun (WGS) entry which is preliminary data.</text>
</comment>
<feature type="non-terminal residue" evidence="2">
    <location>
        <position position="120"/>
    </location>
</feature>
<evidence type="ECO:0000313" key="2">
    <source>
        <dbReference type="EMBL" id="EGH34290.1"/>
    </source>
</evidence>